<evidence type="ECO:0000313" key="8">
    <source>
        <dbReference type="EMBL" id="SHE39844.1"/>
    </source>
</evidence>
<dbReference type="CDD" id="cd02414">
    <property type="entry name" value="KH-II_Jag"/>
    <property type="match status" value="1"/>
</dbReference>
<evidence type="ECO:0000256" key="5">
    <source>
        <dbReference type="ARBA" id="ARBA00023316"/>
    </source>
</evidence>
<evidence type="ECO:0000256" key="6">
    <source>
        <dbReference type="HAMAP-Rule" id="MF_00867"/>
    </source>
</evidence>
<dbReference type="GO" id="GO:0003723">
    <property type="term" value="F:RNA binding"/>
    <property type="evidence" value="ECO:0007669"/>
    <property type="project" value="UniProtKB-UniRule"/>
</dbReference>
<evidence type="ECO:0000259" key="7">
    <source>
        <dbReference type="PROSITE" id="PS51061"/>
    </source>
</evidence>
<keyword evidence="3 6" id="KW-0133">Cell shape</keyword>
<dbReference type="InterPro" id="IPR038247">
    <property type="entry name" value="Jag_N_dom_sf"/>
</dbReference>
<dbReference type="InterPro" id="IPR034079">
    <property type="entry name" value="R3H_KhpB"/>
</dbReference>
<dbReference type="GO" id="GO:0005737">
    <property type="term" value="C:cytoplasm"/>
    <property type="evidence" value="ECO:0007669"/>
    <property type="project" value="UniProtKB-SubCell"/>
</dbReference>
<dbReference type="PROSITE" id="PS51061">
    <property type="entry name" value="R3H"/>
    <property type="match status" value="1"/>
</dbReference>
<evidence type="ECO:0000256" key="4">
    <source>
        <dbReference type="ARBA" id="ARBA00023186"/>
    </source>
</evidence>
<name>A0A1M4T625_9FIRM</name>
<dbReference type="STRING" id="1120975.SAMN02746064_00391"/>
<keyword evidence="2 6" id="KW-0694">RNA-binding</keyword>
<keyword evidence="5 6" id="KW-0961">Cell wall biogenesis/degradation</keyword>
<dbReference type="GO" id="GO:0009252">
    <property type="term" value="P:peptidoglycan biosynthetic process"/>
    <property type="evidence" value="ECO:0007669"/>
    <property type="project" value="UniProtKB-UniRule"/>
</dbReference>
<dbReference type="PANTHER" id="PTHR35800">
    <property type="entry name" value="PROTEIN JAG"/>
    <property type="match status" value="1"/>
</dbReference>
<dbReference type="Gene3D" id="3.30.300.20">
    <property type="match status" value="1"/>
</dbReference>
<feature type="domain" description="R3H" evidence="7">
    <location>
        <begin position="140"/>
        <end position="206"/>
    </location>
</feature>
<dbReference type="AlphaFoldDB" id="A0A1M4T625"/>
<dbReference type="OrthoDB" id="9794483at2"/>
<dbReference type="Gene3D" id="3.30.1370.50">
    <property type="entry name" value="R3H-like domain"/>
    <property type="match status" value="1"/>
</dbReference>
<dbReference type="CDD" id="cd02644">
    <property type="entry name" value="R3H_jag"/>
    <property type="match status" value="1"/>
</dbReference>
<feature type="region of interest" description="Jag_N domain" evidence="6">
    <location>
        <begin position="5"/>
        <end position="55"/>
    </location>
</feature>
<keyword evidence="1 6" id="KW-0963">Cytoplasm</keyword>
<organism evidence="8 9">
    <name type="scientific">Alkalibacter saccharofermentans DSM 14828</name>
    <dbReference type="NCBI Taxonomy" id="1120975"/>
    <lineage>
        <taxon>Bacteria</taxon>
        <taxon>Bacillati</taxon>
        <taxon>Bacillota</taxon>
        <taxon>Clostridia</taxon>
        <taxon>Eubacteriales</taxon>
        <taxon>Eubacteriaceae</taxon>
        <taxon>Alkalibacter</taxon>
    </lineage>
</organism>
<dbReference type="InterPro" id="IPR001374">
    <property type="entry name" value="R3H_dom"/>
</dbReference>
<evidence type="ECO:0000256" key="1">
    <source>
        <dbReference type="ARBA" id="ARBA00022490"/>
    </source>
</evidence>
<comment type="domain">
    <text evidence="6">Has an N-terminal Jag-N domain and 2 RNA-binding domains (KH and R3H).</text>
</comment>
<dbReference type="SUPFAM" id="SSF82708">
    <property type="entry name" value="R3H domain"/>
    <property type="match status" value="1"/>
</dbReference>
<comment type="function">
    <text evidence="6">A probable RNA chaperone. Forms a complex with KhpA which binds to cellular RNA and controls its expression. Plays a role in peptidoglycan (PG) homeostasis and cell length regulation.</text>
</comment>
<dbReference type="Gene3D" id="3.30.30.80">
    <property type="entry name" value="probable RNA-binding protein from clostridium symbiosum atcc 14940"/>
    <property type="match status" value="1"/>
</dbReference>
<dbReference type="Pfam" id="PF14804">
    <property type="entry name" value="Jag_N"/>
    <property type="match status" value="1"/>
</dbReference>
<evidence type="ECO:0000256" key="2">
    <source>
        <dbReference type="ARBA" id="ARBA00022884"/>
    </source>
</evidence>
<proteinExistence type="inferred from homology"/>
<accession>A0A1M4T625</accession>
<sequence length="208" mass="23816">MKTVVAKGKSIEEAINNALTELNATREQVETKVLELPSNGIMGIFGVKSAKVEVTMKDDFIEKAKLFLEQIFEKFGIEATCRIELNQRNLNITLEGEDMGILIGRRGQTLDSIQYLTSLVVNKSSDEYIRVVIDTENYREKREDTLKDLAFKLAKKVEKNNSKVVLEPMNPYERRIIHSTLQNHEVVYTYSEGEEPFRKVVIDLKKTS</sequence>
<gene>
    <name evidence="6" type="primary">khpB</name>
    <name evidence="6" type="synonym">eloR</name>
    <name evidence="8" type="ORF">SAMN02746064_00391</name>
</gene>
<dbReference type="InterPro" id="IPR032782">
    <property type="entry name" value="KhpB_N"/>
</dbReference>
<dbReference type="InterPro" id="IPR015946">
    <property type="entry name" value="KH_dom-like_a/b"/>
</dbReference>
<comment type="subcellular location">
    <subcellularLocation>
        <location evidence="6">Cytoplasm</location>
    </subcellularLocation>
</comment>
<evidence type="ECO:0000256" key="3">
    <source>
        <dbReference type="ARBA" id="ARBA00022960"/>
    </source>
</evidence>
<dbReference type="GO" id="GO:0071555">
    <property type="term" value="P:cell wall organization"/>
    <property type="evidence" value="ECO:0007669"/>
    <property type="project" value="UniProtKB-KW"/>
</dbReference>
<dbReference type="PANTHER" id="PTHR35800:SF1">
    <property type="entry name" value="RNA-BINDING PROTEIN KHPB"/>
    <property type="match status" value="1"/>
</dbReference>
<comment type="similarity">
    <text evidence="6">Belongs to the KhpB RNA-binding protein family.</text>
</comment>
<dbReference type="SMART" id="SM00393">
    <property type="entry name" value="R3H"/>
    <property type="match status" value="1"/>
</dbReference>
<reference evidence="8 9" key="1">
    <citation type="submission" date="2016-11" db="EMBL/GenBank/DDBJ databases">
        <authorList>
            <person name="Jaros S."/>
            <person name="Januszkiewicz K."/>
            <person name="Wedrychowicz H."/>
        </authorList>
    </citation>
    <scope>NUCLEOTIDE SEQUENCE [LARGE SCALE GENOMIC DNA]</scope>
    <source>
        <strain evidence="8 9">DSM 14828</strain>
    </source>
</reference>
<dbReference type="RefSeq" id="WP_073269397.1">
    <property type="nucleotide sequence ID" value="NZ_FQTU01000002.1"/>
</dbReference>
<dbReference type="SMART" id="SM01245">
    <property type="entry name" value="Jag_N"/>
    <property type="match status" value="1"/>
</dbReference>
<keyword evidence="9" id="KW-1185">Reference proteome</keyword>
<keyword evidence="4 6" id="KW-0143">Chaperone</keyword>
<dbReference type="GO" id="GO:0008360">
    <property type="term" value="P:regulation of cell shape"/>
    <property type="evidence" value="ECO:0007669"/>
    <property type="project" value="UniProtKB-KW"/>
</dbReference>
<protein>
    <recommendedName>
        <fullName evidence="6">RNA-binding protein KhpB</fullName>
    </recommendedName>
    <alternativeName>
        <fullName evidence="6">RNA-binding protein EloR</fullName>
    </alternativeName>
</protein>
<evidence type="ECO:0000313" key="9">
    <source>
        <dbReference type="Proteomes" id="UP000184251"/>
    </source>
</evidence>
<dbReference type="Pfam" id="PF13083">
    <property type="entry name" value="KH_KhpA-B"/>
    <property type="match status" value="1"/>
</dbReference>
<comment type="subunit">
    <text evidence="6">Forms a complex with KhpA.</text>
</comment>
<dbReference type="InterPro" id="IPR036867">
    <property type="entry name" value="R3H_dom_sf"/>
</dbReference>
<dbReference type="InterPro" id="IPR038008">
    <property type="entry name" value="Jag_KH"/>
</dbReference>
<dbReference type="HAMAP" id="MF_00867">
    <property type="entry name" value="KhpB"/>
    <property type="match status" value="1"/>
</dbReference>
<dbReference type="EMBL" id="FQTU01000002">
    <property type="protein sequence ID" value="SHE39844.1"/>
    <property type="molecule type" value="Genomic_DNA"/>
</dbReference>
<dbReference type="Proteomes" id="UP000184251">
    <property type="component" value="Unassembled WGS sequence"/>
</dbReference>
<dbReference type="NCBIfam" id="NF041568">
    <property type="entry name" value="Jag_EloR"/>
    <property type="match status" value="1"/>
</dbReference>
<dbReference type="Pfam" id="PF01424">
    <property type="entry name" value="R3H"/>
    <property type="match status" value="1"/>
</dbReference>
<dbReference type="InterPro" id="IPR039247">
    <property type="entry name" value="KhpB"/>
</dbReference>